<dbReference type="OrthoDB" id="9786703at2"/>
<dbReference type="SUPFAM" id="SSF51735">
    <property type="entry name" value="NAD(P)-binding Rossmann-fold domains"/>
    <property type="match status" value="1"/>
</dbReference>
<dbReference type="GO" id="GO:0003677">
    <property type="term" value="F:DNA binding"/>
    <property type="evidence" value="ECO:0007669"/>
    <property type="project" value="TreeGrafter"/>
</dbReference>
<dbReference type="InterPro" id="IPR015815">
    <property type="entry name" value="HIBADH-related"/>
</dbReference>
<keyword evidence="2" id="KW-0472">Membrane</keyword>
<evidence type="ECO:0000256" key="1">
    <source>
        <dbReference type="ARBA" id="ARBA00023002"/>
    </source>
</evidence>
<reference evidence="5 6" key="1">
    <citation type="submission" date="2018-03" db="EMBL/GenBank/DDBJ databases">
        <authorList>
            <person name="Keele B.F."/>
        </authorList>
    </citation>
    <scope>NUCLEOTIDE SEQUENCE [LARGE SCALE GENOMIC DNA]</scope>
    <source>
        <strain evidence="5 6">YL28-9</strain>
    </source>
</reference>
<dbReference type="EMBL" id="PYLS01000005">
    <property type="protein sequence ID" value="PST83585.1"/>
    <property type="molecule type" value="Genomic_DNA"/>
</dbReference>
<dbReference type="Gene3D" id="3.40.50.720">
    <property type="entry name" value="NAD(P)-binding Rossmann-like Domain"/>
    <property type="match status" value="1"/>
</dbReference>
<evidence type="ECO:0000256" key="2">
    <source>
        <dbReference type="SAM" id="Phobius"/>
    </source>
</evidence>
<dbReference type="InterPro" id="IPR051265">
    <property type="entry name" value="HIBADH-related_NP60_sf"/>
</dbReference>
<name>A0A2T3HMB8_9SPHI</name>
<keyword evidence="2" id="KW-0812">Transmembrane</keyword>
<dbReference type="PIRSF" id="PIRSF000103">
    <property type="entry name" value="HIBADH"/>
    <property type="match status" value="1"/>
</dbReference>
<dbReference type="Proteomes" id="UP000240912">
    <property type="component" value="Unassembled WGS sequence"/>
</dbReference>
<evidence type="ECO:0000259" key="3">
    <source>
        <dbReference type="Pfam" id="PF03446"/>
    </source>
</evidence>
<dbReference type="AlphaFoldDB" id="A0A2T3HMB8"/>
<proteinExistence type="predicted"/>
<evidence type="ECO:0000259" key="4">
    <source>
        <dbReference type="Pfam" id="PF21761"/>
    </source>
</evidence>
<dbReference type="Gene3D" id="1.10.1040.10">
    <property type="entry name" value="N-(1-d-carboxylethyl)-l-norvaline Dehydrogenase, domain 2"/>
    <property type="match status" value="1"/>
</dbReference>
<dbReference type="InterPro" id="IPR036291">
    <property type="entry name" value="NAD(P)-bd_dom_sf"/>
</dbReference>
<comment type="caution">
    <text evidence="5">The sequence shown here is derived from an EMBL/GenBank/DDBJ whole genome shotgun (WGS) entry which is preliminary data.</text>
</comment>
<dbReference type="InterPro" id="IPR013328">
    <property type="entry name" value="6PGD_dom2"/>
</dbReference>
<dbReference type="GO" id="GO:0050661">
    <property type="term" value="F:NADP binding"/>
    <property type="evidence" value="ECO:0007669"/>
    <property type="project" value="InterPro"/>
</dbReference>
<dbReference type="GO" id="GO:0140673">
    <property type="term" value="P:transcription elongation-coupled chromatin remodeling"/>
    <property type="evidence" value="ECO:0007669"/>
    <property type="project" value="TreeGrafter"/>
</dbReference>
<evidence type="ECO:0000313" key="5">
    <source>
        <dbReference type="EMBL" id="PST83585.1"/>
    </source>
</evidence>
<protein>
    <submittedName>
        <fullName evidence="5">6-phosphogluconate dehydrogenase</fullName>
    </submittedName>
</protein>
<keyword evidence="2" id="KW-1133">Transmembrane helix</keyword>
<dbReference type="GO" id="GO:0000785">
    <property type="term" value="C:chromatin"/>
    <property type="evidence" value="ECO:0007669"/>
    <property type="project" value="TreeGrafter"/>
</dbReference>
<dbReference type="Pfam" id="PF21761">
    <property type="entry name" value="RedAm-like_C"/>
    <property type="match status" value="1"/>
</dbReference>
<dbReference type="PANTHER" id="PTHR43580:SF2">
    <property type="entry name" value="CYTOKINE-LIKE NUCLEAR FACTOR N-PAC"/>
    <property type="match status" value="1"/>
</dbReference>
<accession>A0A2T3HMB8</accession>
<evidence type="ECO:0000313" key="6">
    <source>
        <dbReference type="Proteomes" id="UP000240912"/>
    </source>
</evidence>
<feature type="domain" description="NADPH-dependent reductive aminase-like C-terminal" evidence="4">
    <location>
        <begin position="211"/>
        <end position="335"/>
    </location>
</feature>
<dbReference type="InterPro" id="IPR048666">
    <property type="entry name" value="RedAm-like_C"/>
</dbReference>
<organism evidence="5 6">
    <name type="scientific">Pedobacter yulinensis</name>
    <dbReference type="NCBI Taxonomy" id="2126353"/>
    <lineage>
        <taxon>Bacteria</taxon>
        <taxon>Pseudomonadati</taxon>
        <taxon>Bacteroidota</taxon>
        <taxon>Sphingobacteriia</taxon>
        <taxon>Sphingobacteriales</taxon>
        <taxon>Sphingobacteriaceae</taxon>
        <taxon>Pedobacter</taxon>
    </lineage>
</organism>
<feature type="transmembrane region" description="Helical" evidence="2">
    <location>
        <begin position="56"/>
        <end position="73"/>
    </location>
</feature>
<dbReference type="Pfam" id="PF03446">
    <property type="entry name" value="NAD_binding_2"/>
    <property type="match status" value="1"/>
</dbReference>
<sequence>MHFFFTKIRCSRSRSSHRVGKIYSLLNRFSLIDAATKSTELAINLNTSKPMRQQRIAVLGLGAMGTALALTLLKTGEQLMVWNRTAAKADELRNAGATALPSLAETLDAADVVLLCLVNNEAVHSILKPHRALLQHKMVINLTNGTPGQARQLAGWVQQQNSQYLDGGIMAIPPMIGTEHAFVLYSGDEAAFKASEPFLMHFGKARFMGADAGNAALYDISLLSTMYGMMGGFIHAAALLRRSAIQATAFLPLAKAWIAAMTPSLDLLATQIDSADYQSGVTSNLAMQAAGYENLVATARELNIDPILLLPMERLLQKSLEKGYHAADLSAVIESL</sequence>
<gene>
    <name evidence="5" type="ORF">C7T94_13670</name>
</gene>
<keyword evidence="1" id="KW-0560">Oxidoreductase</keyword>
<keyword evidence="6" id="KW-1185">Reference proteome</keyword>
<dbReference type="GO" id="GO:0031491">
    <property type="term" value="F:nucleosome binding"/>
    <property type="evidence" value="ECO:0007669"/>
    <property type="project" value="TreeGrafter"/>
</dbReference>
<dbReference type="GO" id="GO:0016491">
    <property type="term" value="F:oxidoreductase activity"/>
    <property type="evidence" value="ECO:0007669"/>
    <property type="project" value="UniProtKB-KW"/>
</dbReference>
<dbReference type="PANTHER" id="PTHR43580">
    <property type="entry name" value="OXIDOREDUCTASE GLYR1-RELATED"/>
    <property type="match status" value="1"/>
</dbReference>
<dbReference type="InterPro" id="IPR006115">
    <property type="entry name" value="6PGDH_NADP-bd"/>
</dbReference>
<feature type="domain" description="6-phosphogluconate dehydrogenase NADP-binding" evidence="3">
    <location>
        <begin position="55"/>
        <end position="208"/>
    </location>
</feature>